<name>A0A8T2TKE5_CERRI</name>
<proteinExistence type="predicted"/>
<comment type="caution">
    <text evidence="1">The sequence shown here is derived from an EMBL/GenBank/DDBJ whole genome shotgun (WGS) entry which is preliminary data.</text>
</comment>
<evidence type="ECO:0000313" key="2">
    <source>
        <dbReference type="Proteomes" id="UP000825935"/>
    </source>
</evidence>
<sequence length="209" mass="23992">MNPMKWLRNQTVNEAYPLLLWIVYALRDVKLEDKQSWLMDVLEMVFCSTNSETVVVFLALLTSSWCPYSTFILVDGSSVLQLLPFTLSSLLSEQSWRAISKGPGETCGRPLVNMRSIGPLSFQMLCIEALMGISRMEVTHETLSICREAIFESMIKVSFHGLNREITGDRKEILAYHRPKLQVEEKFGLPLSKHLKYFLRLCIMAHRSD</sequence>
<protein>
    <submittedName>
        <fullName evidence="1">Uncharacterized protein</fullName>
    </submittedName>
</protein>
<evidence type="ECO:0000313" key="1">
    <source>
        <dbReference type="EMBL" id="KAH7423861.1"/>
    </source>
</evidence>
<dbReference type="EMBL" id="CM035417">
    <property type="protein sequence ID" value="KAH7423861.1"/>
    <property type="molecule type" value="Genomic_DNA"/>
</dbReference>
<gene>
    <name evidence="1" type="ORF">KP509_12G077700</name>
</gene>
<dbReference type="Proteomes" id="UP000825935">
    <property type="component" value="Chromosome 12"/>
</dbReference>
<dbReference type="AlphaFoldDB" id="A0A8T2TKE5"/>
<dbReference type="OrthoDB" id="6125419at2759"/>
<reference evidence="1" key="1">
    <citation type="submission" date="2021-08" db="EMBL/GenBank/DDBJ databases">
        <title>WGS assembly of Ceratopteris richardii.</title>
        <authorList>
            <person name="Marchant D.B."/>
            <person name="Chen G."/>
            <person name="Jenkins J."/>
            <person name="Shu S."/>
            <person name="Leebens-Mack J."/>
            <person name="Grimwood J."/>
            <person name="Schmutz J."/>
            <person name="Soltis P."/>
            <person name="Soltis D."/>
            <person name="Chen Z.-H."/>
        </authorList>
    </citation>
    <scope>NUCLEOTIDE SEQUENCE</scope>
    <source>
        <strain evidence="1">Whitten #5841</strain>
        <tissue evidence="1">Leaf</tissue>
    </source>
</reference>
<keyword evidence="2" id="KW-1185">Reference proteome</keyword>
<organism evidence="1 2">
    <name type="scientific">Ceratopteris richardii</name>
    <name type="common">Triangle waterfern</name>
    <dbReference type="NCBI Taxonomy" id="49495"/>
    <lineage>
        <taxon>Eukaryota</taxon>
        <taxon>Viridiplantae</taxon>
        <taxon>Streptophyta</taxon>
        <taxon>Embryophyta</taxon>
        <taxon>Tracheophyta</taxon>
        <taxon>Polypodiopsida</taxon>
        <taxon>Polypodiidae</taxon>
        <taxon>Polypodiales</taxon>
        <taxon>Pteridineae</taxon>
        <taxon>Pteridaceae</taxon>
        <taxon>Parkerioideae</taxon>
        <taxon>Ceratopteris</taxon>
    </lineage>
</organism>
<accession>A0A8T2TKE5</accession>